<organism evidence="13 14">
    <name type="scientific">Glossina brevipalpis</name>
    <dbReference type="NCBI Taxonomy" id="37001"/>
    <lineage>
        <taxon>Eukaryota</taxon>
        <taxon>Metazoa</taxon>
        <taxon>Ecdysozoa</taxon>
        <taxon>Arthropoda</taxon>
        <taxon>Hexapoda</taxon>
        <taxon>Insecta</taxon>
        <taxon>Pterygota</taxon>
        <taxon>Neoptera</taxon>
        <taxon>Endopterygota</taxon>
        <taxon>Diptera</taxon>
        <taxon>Brachycera</taxon>
        <taxon>Muscomorpha</taxon>
        <taxon>Hippoboscoidea</taxon>
        <taxon>Glossinidae</taxon>
        <taxon>Glossina</taxon>
    </lineage>
</organism>
<evidence type="ECO:0000256" key="2">
    <source>
        <dbReference type="ARBA" id="ARBA00022723"/>
    </source>
</evidence>
<dbReference type="EnsemblMetazoa" id="GBRI008773-RA">
    <property type="protein sequence ID" value="GBRI008773-PA"/>
    <property type="gene ID" value="GBRI008773"/>
</dbReference>
<feature type="domain" description="C2H2-type" evidence="12">
    <location>
        <begin position="146"/>
        <end position="173"/>
    </location>
</feature>
<keyword evidence="14" id="KW-1185">Reference proteome</keyword>
<evidence type="ECO:0000256" key="7">
    <source>
        <dbReference type="ARBA" id="ARBA00023125"/>
    </source>
</evidence>
<dbReference type="InterPro" id="IPR036236">
    <property type="entry name" value="Znf_C2H2_sf"/>
</dbReference>
<dbReference type="GO" id="GO:0008270">
    <property type="term" value="F:zinc ion binding"/>
    <property type="evidence" value="ECO:0007669"/>
    <property type="project" value="UniProtKB-KW"/>
</dbReference>
<evidence type="ECO:0000256" key="9">
    <source>
        <dbReference type="ARBA" id="ARBA00023242"/>
    </source>
</evidence>
<evidence type="ECO:0000256" key="6">
    <source>
        <dbReference type="ARBA" id="ARBA00023015"/>
    </source>
</evidence>
<evidence type="ECO:0000313" key="14">
    <source>
        <dbReference type="Proteomes" id="UP000091820"/>
    </source>
</evidence>
<dbReference type="InterPro" id="IPR050752">
    <property type="entry name" value="C2H2-ZF_domain"/>
</dbReference>
<dbReference type="GO" id="GO:0000981">
    <property type="term" value="F:DNA-binding transcription factor activity, RNA polymerase II-specific"/>
    <property type="evidence" value="ECO:0007669"/>
    <property type="project" value="TreeGrafter"/>
</dbReference>
<evidence type="ECO:0000256" key="8">
    <source>
        <dbReference type="ARBA" id="ARBA00023163"/>
    </source>
</evidence>
<evidence type="ECO:0000256" key="1">
    <source>
        <dbReference type="ARBA" id="ARBA00004123"/>
    </source>
</evidence>
<sequence length="427" mass="49744">MNSGEKSCDQCGTKHTQQNRVITDSCGHQKCRHCFIKEENHCQQCADKPLTSVPESFKKDVQNSVKKSKNTELFTHIEEVYAESGAMRYHCTECNKVFSSRSQKYYHLSCNTKQQQQLHKCDKCQKVFGKISHLKYHLESHTSIEWRCSQCSKVFGNRLILRKHEKIHDEKMQSKTCSHCKKTYRSKDSLATHIAAKHNKILAYGCSQCDKCYASKSMLQQHLLGHQNSLKYRCIHCDTTILRKDNMLRHIRIFHSNSTFDQSIETIQLQAVISTHENYETNGTSNEEFHKMDKTQSPKTVENSSVIKCIGNVEPVRVPNTVELGKSDTTKLINETHNESHLENIAEQYEYRHKMPKKMFNIELYRRILEDDDESNNDNEQSRVSPESPSSLPTNSDGVISHQPTEEKRTPLHWRKNFKYNYELTEF</sequence>
<evidence type="ECO:0000259" key="12">
    <source>
        <dbReference type="PROSITE" id="PS50157"/>
    </source>
</evidence>
<dbReference type="PANTHER" id="PTHR24384:SF189">
    <property type="entry name" value="C2H2-TYPE DOMAIN-CONTAINING PROTEIN-RELATED"/>
    <property type="match status" value="1"/>
</dbReference>
<protein>
    <recommendedName>
        <fullName evidence="12">C2H2-type domain-containing protein</fullName>
    </recommendedName>
</protein>
<evidence type="ECO:0000256" key="10">
    <source>
        <dbReference type="PROSITE-ProRule" id="PRU00042"/>
    </source>
</evidence>
<feature type="domain" description="C2H2-type" evidence="12">
    <location>
        <begin position="204"/>
        <end position="231"/>
    </location>
</feature>
<dbReference type="Pfam" id="PF00096">
    <property type="entry name" value="zf-C2H2"/>
    <property type="match status" value="2"/>
</dbReference>
<dbReference type="PROSITE" id="PS50157">
    <property type="entry name" value="ZINC_FINGER_C2H2_2"/>
    <property type="match status" value="5"/>
</dbReference>
<feature type="domain" description="C2H2-type" evidence="12">
    <location>
        <begin position="119"/>
        <end position="146"/>
    </location>
</feature>
<dbReference type="GO" id="GO:0000978">
    <property type="term" value="F:RNA polymerase II cis-regulatory region sequence-specific DNA binding"/>
    <property type="evidence" value="ECO:0007669"/>
    <property type="project" value="TreeGrafter"/>
</dbReference>
<keyword evidence="5" id="KW-0862">Zinc</keyword>
<feature type="region of interest" description="Disordered" evidence="11">
    <location>
        <begin position="372"/>
        <end position="410"/>
    </location>
</feature>
<feature type="domain" description="C2H2-type" evidence="12">
    <location>
        <begin position="232"/>
        <end position="260"/>
    </location>
</feature>
<dbReference type="VEuPathDB" id="VectorBase:GBRI008773"/>
<comment type="subcellular location">
    <subcellularLocation>
        <location evidence="1">Nucleus</location>
    </subcellularLocation>
</comment>
<keyword evidence="8" id="KW-0804">Transcription</keyword>
<reference evidence="14" key="1">
    <citation type="submission" date="2014-03" db="EMBL/GenBank/DDBJ databases">
        <authorList>
            <person name="Aksoy S."/>
            <person name="Warren W."/>
            <person name="Wilson R.K."/>
        </authorList>
    </citation>
    <scope>NUCLEOTIDE SEQUENCE [LARGE SCALE GENOMIC DNA]</scope>
    <source>
        <strain evidence="14">IAEA</strain>
    </source>
</reference>
<keyword evidence="4 10" id="KW-0863">Zinc-finger</keyword>
<dbReference type="Gene3D" id="3.30.160.60">
    <property type="entry name" value="Classic Zinc Finger"/>
    <property type="match status" value="3"/>
</dbReference>
<keyword evidence="2" id="KW-0479">Metal-binding</keyword>
<evidence type="ECO:0000256" key="3">
    <source>
        <dbReference type="ARBA" id="ARBA00022737"/>
    </source>
</evidence>
<reference evidence="13" key="2">
    <citation type="submission" date="2020-05" db="UniProtKB">
        <authorList>
            <consortium name="EnsemblMetazoa"/>
        </authorList>
    </citation>
    <scope>IDENTIFICATION</scope>
    <source>
        <strain evidence="13">IAEA</strain>
    </source>
</reference>
<dbReference type="PANTHER" id="PTHR24384">
    <property type="entry name" value="FINGER PUTATIVE TRANSCRIPTION FACTOR FAMILY-RELATED"/>
    <property type="match status" value="1"/>
</dbReference>
<keyword evidence="6" id="KW-0805">Transcription regulation</keyword>
<dbReference type="STRING" id="37001.A0A1A9W7D4"/>
<keyword evidence="9" id="KW-0539">Nucleus</keyword>
<evidence type="ECO:0000313" key="13">
    <source>
        <dbReference type="EnsemblMetazoa" id="GBRI008773-PA"/>
    </source>
</evidence>
<dbReference type="SUPFAM" id="SSF57667">
    <property type="entry name" value="beta-beta-alpha zinc fingers"/>
    <property type="match status" value="2"/>
</dbReference>
<keyword evidence="3" id="KW-0677">Repeat</keyword>
<dbReference type="PROSITE" id="PS00028">
    <property type="entry name" value="ZINC_FINGER_C2H2_1"/>
    <property type="match status" value="4"/>
</dbReference>
<evidence type="ECO:0000256" key="11">
    <source>
        <dbReference type="SAM" id="MobiDB-lite"/>
    </source>
</evidence>
<evidence type="ECO:0000256" key="4">
    <source>
        <dbReference type="ARBA" id="ARBA00022771"/>
    </source>
</evidence>
<dbReference type="SMART" id="SM00355">
    <property type="entry name" value="ZnF_C2H2"/>
    <property type="match status" value="6"/>
</dbReference>
<accession>A0A1A9W7D4</accession>
<dbReference type="GO" id="GO:0005634">
    <property type="term" value="C:nucleus"/>
    <property type="evidence" value="ECO:0007669"/>
    <property type="project" value="UniProtKB-SubCell"/>
</dbReference>
<dbReference type="Proteomes" id="UP000091820">
    <property type="component" value="Unassembled WGS sequence"/>
</dbReference>
<evidence type="ECO:0000256" key="5">
    <source>
        <dbReference type="ARBA" id="ARBA00022833"/>
    </source>
</evidence>
<dbReference type="AlphaFoldDB" id="A0A1A9W7D4"/>
<dbReference type="InterPro" id="IPR013087">
    <property type="entry name" value="Znf_C2H2_type"/>
</dbReference>
<name>A0A1A9W7D4_9MUSC</name>
<feature type="domain" description="C2H2-type" evidence="12">
    <location>
        <begin position="89"/>
        <end position="116"/>
    </location>
</feature>
<feature type="compositionally biased region" description="Polar residues" evidence="11">
    <location>
        <begin position="382"/>
        <end position="398"/>
    </location>
</feature>
<proteinExistence type="predicted"/>
<keyword evidence="7" id="KW-0238">DNA-binding</keyword>